<name>A0A834MG14_RHYFE</name>
<evidence type="ECO:0000313" key="2">
    <source>
        <dbReference type="Proteomes" id="UP000625711"/>
    </source>
</evidence>
<protein>
    <submittedName>
        <fullName evidence="1">Uncharacterized protein</fullName>
    </submittedName>
</protein>
<dbReference type="EMBL" id="JAACXV010004741">
    <property type="protein sequence ID" value="KAF7276989.1"/>
    <property type="molecule type" value="Genomic_DNA"/>
</dbReference>
<gene>
    <name evidence="1" type="ORF">GWI33_009583</name>
</gene>
<evidence type="ECO:0000313" key="1">
    <source>
        <dbReference type="EMBL" id="KAF7276989.1"/>
    </source>
</evidence>
<reference evidence="1" key="1">
    <citation type="submission" date="2020-08" db="EMBL/GenBank/DDBJ databases">
        <title>Genome sequencing and assembly of the red palm weevil Rhynchophorus ferrugineus.</title>
        <authorList>
            <person name="Dias G.B."/>
            <person name="Bergman C.M."/>
            <person name="Manee M."/>
        </authorList>
    </citation>
    <scope>NUCLEOTIDE SEQUENCE</scope>
    <source>
        <strain evidence="1">AA-2017</strain>
        <tissue evidence="1">Whole larva</tissue>
    </source>
</reference>
<comment type="caution">
    <text evidence="1">The sequence shown here is derived from an EMBL/GenBank/DDBJ whole genome shotgun (WGS) entry which is preliminary data.</text>
</comment>
<proteinExistence type="predicted"/>
<dbReference type="Proteomes" id="UP000625711">
    <property type="component" value="Unassembled WGS sequence"/>
</dbReference>
<sequence length="104" mass="11711">MCPSGMPKTMVLQLHQMTGSAIIFKSAGSNRLDRSTCVYVCLCAFSISNGNPQKVNIVAPDPWKQGFRVKRVERGKKRNEINKSVSFVALCQRKYSISGEKFYF</sequence>
<organism evidence="1 2">
    <name type="scientific">Rhynchophorus ferrugineus</name>
    <name type="common">Red palm weevil</name>
    <name type="synonym">Curculio ferrugineus</name>
    <dbReference type="NCBI Taxonomy" id="354439"/>
    <lineage>
        <taxon>Eukaryota</taxon>
        <taxon>Metazoa</taxon>
        <taxon>Ecdysozoa</taxon>
        <taxon>Arthropoda</taxon>
        <taxon>Hexapoda</taxon>
        <taxon>Insecta</taxon>
        <taxon>Pterygota</taxon>
        <taxon>Neoptera</taxon>
        <taxon>Endopterygota</taxon>
        <taxon>Coleoptera</taxon>
        <taxon>Polyphaga</taxon>
        <taxon>Cucujiformia</taxon>
        <taxon>Curculionidae</taxon>
        <taxon>Dryophthorinae</taxon>
        <taxon>Rhynchophorus</taxon>
    </lineage>
</organism>
<accession>A0A834MG14</accession>
<dbReference type="AlphaFoldDB" id="A0A834MG14"/>
<keyword evidence="2" id="KW-1185">Reference proteome</keyword>